<reference evidence="5 6" key="1">
    <citation type="submission" date="2019-06" db="EMBL/GenBank/DDBJ databases">
        <title>Sequencing the genomes of 1000 actinobacteria strains.</title>
        <authorList>
            <person name="Klenk H.-P."/>
        </authorList>
    </citation>
    <scope>NUCLEOTIDE SEQUENCE [LARGE SCALE GENOMIC DNA]</scope>
    <source>
        <strain evidence="5 6">DSM 21776</strain>
    </source>
</reference>
<dbReference type="Proteomes" id="UP000320085">
    <property type="component" value="Unassembled WGS sequence"/>
</dbReference>
<dbReference type="CDD" id="cd19481">
    <property type="entry name" value="RecA-like_protease"/>
    <property type="match status" value="1"/>
</dbReference>
<keyword evidence="2" id="KW-0547">Nucleotide-binding</keyword>
<dbReference type="SMART" id="SM00382">
    <property type="entry name" value="AAA"/>
    <property type="match status" value="1"/>
</dbReference>
<evidence type="ECO:0000256" key="1">
    <source>
        <dbReference type="ARBA" id="ARBA00006914"/>
    </source>
</evidence>
<organism evidence="5 6">
    <name type="scientific">Humibacillus xanthopallidus</name>
    <dbReference type="NCBI Taxonomy" id="412689"/>
    <lineage>
        <taxon>Bacteria</taxon>
        <taxon>Bacillati</taxon>
        <taxon>Actinomycetota</taxon>
        <taxon>Actinomycetes</taxon>
        <taxon>Micrococcales</taxon>
        <taxon>Intrasporangiaceae</taxon>
        <taxon>Humibacillus</taxon>
    </lineage>
</organism>
<proteinExistence type="inferred from homology"/>
<dbReference type="AlphaFoldDB" id="A0A543PWW7"/>
<dbReference type="RefSeq" id="WP_141821486.1">
    <property type="nucleotide sequence ID" value="NZ_BAAAQC010000006.1"/>
</dbReference>
<dbReference type="OrthoDB" id="9802352at2"/>
<dbReference type="SUPFAM" id="SSF52540">
    <property type="entry name" value="P-loop containing nucleoside triphosphate hydrolases"/>
    <property type="match status" value="1"/>
</dbReference>
<evidence type="ECO:0000256" key="3">
    <source>
        <dbReference type="ARBA" id="ARBA00022840"/>
    </source>
</evidence>
<sequence>MTTTATLADVPLDARAHVEVRLQGAVLLVVDQLCRVGAGDGLSGVLKRHRFLGDYLDAILPFVPPELGWADLHAWWLETVTQWELPAAGDLPLCRLGAAYGLDRVALTQLLVAGLVDEDSRFGGVFAELTGSSRRPTVESIVGITTLLFGTAGEPDAALARAIHDGILTAYGTQHPRSEWTVAPLPELWEVLRGRMPGGAASITARDALPGIDDLVTTEDFRQQCAQVGAAFADMDLVLVRGTAGSDRALVAQALAQTAGKGVLHVAAPHRPDLRATAELLGEASRLLPVAAALGAVTVVEIDPMPGESVRLDRGAYRGPMVVVMGHTGVVDGAGHRSKVTLDVPRLGSAGRAQRWRQALGGMSVVDLEGIAAASGLQGRHIDEVVRSAVSLASVRGEAVTLRHVRAASRDLDRRLLEDLAPRLDPAGDWSDVVVGDYTAVRLAELESRCRYRERVADALPSAYSSGTGVGVRALFTGPSGTGKTLAATVLGSRLGLGVHRLDLSAVVDKYIGETEKNLHRVLSAAEELDVVLLIDEGDALLGRRTEVRSANDRFANLETNFLLQRLEHYRGIVVVTTNAPDQVDAAFQRRMDVVVDFLAPSARERADIWRLHLPADHQVSAELVDELVQRCTMTGGQIRNAVLHAVVLALPTARPVSDCDVEQAVASEYQKAGAASPYDPSGRRHGVSHARVFREVVS</sequence>
<dbReference type="Gene3D" id="3.40.50.300">
    <property type="entry name" value="P-loop containing nucleotide triphosphate hydrolases"/>
    <property type="match status" value="1"/>
</dbReference>
<evidence type="ECO:0000313" key="5">
    <source>
        <dbReference type="EMBL" id="TQN48571.1"/>
    </source>
</evidence>
<name>A0A543PWW7_9MICO</name>
<comment type="similarity">
    <text evidence="1">Belongs to the AAA ATPase family.</text>
</comment>
<feature type="domain" description="AAA+ ATPase" evidence="4">
    <location>
        <begin position="470"/>
        <end position="602"/>
    </location>
</feature>
<evidence type="ECO:0000256" key="2">
    <source>
        <dbReference type="ARBA" id="ARBA00022741"/>
    </source>
</evidence>
<gene>
    <name evidence="5" type="ORF">FHX52_1710</name>
</gene>
<dbReference type="GO" id="GO:0016887">
    <property type="term" value="F:ATP hydrolysis activity"/>
    <property type="evidence" value="ECO:0007669"/>
    <property type="project" value="InterPro"/>
</dbReference>
<dbReference type="GO" id="GO:0005524">
    <property type="term" value="F:ATP binding"/>
    <property type="evidence" value="ECO:0007669"/>
    <property type="project" value="UniProtKB-KW"/>
</dbReference>
<dbReference type="InterPro" id="IPR003959">
    <property type="entry name" value="ATPase_AAA_core"/>
</dbReference>
<dbReference type="InterPro" id="IPR027417">
    <property type="entry name" value="P-loop_NTPase"/>
</dbReference>
<evidence type="ECO:0000259" key="4">
    <source>
        <dbReference type="SMART" id="SM00382"/>
    </source>
</evidence>
<keyword evidence="3" id="KW-0067">ATP-binding</keyword>
<comment type="caution">
    <text evidence="5">The sequence shown here is derived from an EMBL/GenBank/DDBJ whole genome shotgun (WGS) entry which is preliminary data.</text>
</comment>
<accession>A0A543PWW7</accession>
<dbReference type="Pfam" id="PF00004">
    <property type="entry name" value="AAA"/>
    <property type="match status" value="1"/>
</dbReference>
<dbReference type="InterPro" id="IPR050221">
    <property type="entry name" value="26S_Proteasome_ATPase"/>
</dbReference>
<evidence type="ECO:0000313" key="6">
    <source>
        <dbReference type="Proteomes" id="UP000320085"/>
    </source>
</evidence>
<dbReference type="EMBL" id="VFQF01000001">
    <property type="protein sequence ID" value="TQN48571.1"/>
    <property type="molecule type" value="Genomic_DNA"/>
</dbReference>
<dbReference type="PANTHER" id="PTHR23073">
    <property type="entry name" value="26S PROTEASOME REGULATORY SUBUNIT"/>
    <property type="match status" value="1"/>
</dbReference>
<protein>
    <submittedName>
        <fullName evidence="5">ATPase family protein associated with various cellular activities (AAA)</fullName>
    </submittedName>
</protein>
<dbReference type="InterPro" id="IPR003593">
    <property type="entry name" value="AAA+_ATPase"/>
</dbReference>